<feature type="region of interest" description="Disordered" evidence="1">
    <location>
        <begin position="1"/>
        <end position="52"/>
    </location>
</feature>
<protein>
    <submittedName>
        <fullName evidence="2">Uncharacterized protein</fullName>
    </submittedName>
</protein>
<evidence type="ECO:0000313" key="2">
    <source>
        <dbReference type="EMBL" id="KAK1672484.1"/>
    </source>
</evidence>
<proteinExistence type="predicted"/>
<evidence type="ECO:0000256" key="1">
    <source>
        <dbReference type="SAM" id="MobiDB-lite"/>
    </source>
</evidence>
<reference evidence="2" key="1">
    <citation type="submission" date="2021-06" db="EMBL/GenBank/DDBJ databases">
        <title>Comparative genomics, transcriptomics and evolutionary studies reveal genomic signatures of adaptation to plant cell wall in hemibiotrophic fungi.</title>
        <authorList>
            <consortium name="DOE Joint Genome Institute"/>
            <person name="Baroncelli R."/>
            <person name="Diaz J.F."/>
            <person name="Benocci T."/>
            <person name="Peng M."/>
            <person name="Battaglia E."/>
            <person name="Haridas S."/>
            <person name="Andreopoulos W."/>
            <person name="Labutti K."/>
            <person name="Pangilinan J."/>
            <person name="Floch G.L."/>
            <person name="Makela M.R."/>
            <person name="Henrissat B."/>
            <person name="Grigoriev I.V."/>
            <person name="Crouch J.A."/>
            <person name="De Vries R.P."/>
            <person name="Sukno S.A."/>
            <person name="Thon M.R."/>
        </authorList>
    </citation>
    <scope>NUCLEOTIDE SEQUENCE</scope>
    <source>
        <strain evidence="2">CBS 193.32</strain>
    </source>
</reference>
<feature type="compositionally biased region" description="Polar residues" evidence="1">
    <location>
        <begin position="138"/>
        <end position="149"/>
    </location>
</feature>
<feature type="region of interest" description="Disordered" evidence="1">
    <location>
        <begin position="118"/>
        <end position="149"/>
    </location>
</feature>
<dbReference type="EMBL" id="JAHMHR010000038">
    <property type="protein sequence ID" value="KAK1672484.1"/>
    <property type="molecule type" value="Genomic_DNA"/>
</dbReference>
<feature type="compositionally biased region" description="Polar residues" evidence="1">
    <location>
        <begin position="1"/>
        <end position="13"/>
    </location>
</feature>
<name>A0AAJ0AEN7_9PEZI</name>
<dbReference type="GeneID" id="85457258"/>
<sequence length="149" mass="16151">MHVMNNCDNTASPLDTAASATGDLHIRETNNHRRRSSNSPKEEAEATRQSPSFQHFAIAKLEVVGSGIQRAIPPTSKSIIDKPPKCQARMVAADSAWRPRLGILESLGDRARALFLPPAEEGNRAPMRATQIAGAQTAHHNQVNQPTAD</sequence>
<organism evidence="2 3">
    <name type="scientific">Colletotrichum godetiae</name>
    <dbReference type="NCBI Taxonomy" id="1209918"/>
    <lineage>
        <taxon>Eukaryota</taxon>
        <taxon>Fungi</taxon>
        <taxon>Dikarya</taxon>
        <taxon>Ascomycota</taxon>
        <taxon>Pezizomycotina</taxon>
        <taxon>Sordariomycetes</taxon>
        <taxon>Hypocreomycetidae</taxon>
        <taxon>Glomerellales</taxon>
        <taxon>Glomerellaceae</taxon>
        <taxon>Colletotrichum</taxon>
        <taxon>Colletotrichum acutatum species complex</taxon>
    </lineage>
</organism>
<dbReference type="Proteomes" id="UP001224890">
    <property type="component" value="Unassembled WGS sequence"/>
</dbReference>
<keyword evidence="3" id="KW-1185">Reference proteome</keyword>
<dbReference type="RefSeq" id="XP_060426487.1">
    <property type="nucleotide sequence ID" value="XM_060572732.1"/>
</dbReference>
<evidence type="ECO:0000313" key="3">
    <source>
        <dbReference type="Proteomes" id="UP001224890"/>
    </source>
</evidence>
<comment type="caution">
    <text evidence="2">The sequence shown here is derived from an EMBL/GenBank/DDBJ whole genome shotgun (WGS) entry which is preliminary data.</text>
</comment>
<dbReference type="AlphaFoldDB" id="A0AAJ0AEN7"/>
<gene>
    <name evidence="2" type="ORF">BDP55DRAFT_634984</name>
</gene>
<accession>A0AAJ0AEN7</accession>